<evidence type="ECO:0000313" key="2">
    <source>
        <dbReference type="Proteomes" id="UP000265520"/>
    </source>
</evidence>
<dbReference type="EMBL" id="LXQA011230923">
    <property type="protein sequence ID" value="MCI89936.1"/>
    <property type="molecule type" value="Genomic_DNA"/>
</dbReference>
<name>A0A392VNK4_9FABA</name>
<keyword evidence="2" id="KW-1185">Reference proteome</keyword>
<reference evidence="1 2" key="1">
    <citation type="journal article" date="2018" name="Front. Plant Sci.">
        <title>Red Clover (Trifolium pratense) and Zigzag Clover (T. medium) - A Picture of Genomic Similarities and Differences.</title>
        <authorList>
            <person name="Dluhosova J."/>
            <person name="Istvanek J."/>
            <person name="Nedelnik J."/>
            <person name="Repkova J."/>
        </authorList>
    </citation>
    <scope>NUCLEOTIDE SEQUENCE [LARGE SCALE GENOMIC DNA]</scope>
    <source>
        <strain evidence="2">cv. 10/8</strain>
        <tissue evidence="1">Leaf</tissue>
    </source>
</reference>
<feature type="non-terminal residue" evidence="1">
    <location>
        <position position="1"/>
    </location>
</feature>
<dbReference type="Proteomes" id="UP000265520">
    <property type="component" value="Unassembled WGS sequence"/>
</dbReference>
<evidence type="ECO:0000313" key="1">
    <source>
        <dbReference type="EMBL" id="MCI89936.1"/>
    </source>
</evidence>
<proteinExistence type="predicted"/>
<sequence length="15" mass="1549">VSNAAESKIDEVMVG</sequence>
<protein>
    <submittedName>
        <fullName evidence="1">Uncharacterized protein</fullName>
    </submittedName>
</protein>
<comment type="caution">
    <text evidence="1">The sequence shown here is derived from an EMBL/GenBank/DDBJ whole genome shotgun (WGS) entry which is preliminary data.</text>
</comment>
<organism evidence="1 2">
    <name type="scientific">Trifolium medium</name>
    <dbReference type="NCBI Taxonomy" id="97028"/>
    <lineage>
        <taxon>Eukaryota</taxon>
        <taxon>Viridiplantae</taxon>
        <taxon>Streptophyta</taxon>
        <taxon>Embryophyta</taxon>
        <taxon>Tracheophyta</taxon>
        <taxon>Spermatophyta</taxon>
        <taxon>Magnoliopsida</taxon>
        <taxon>eudicotyledons</taxon>
        <taxon>Gunneridae</taxon>
        <taxon>Pentapetalae</taxon>
        <taxon>rosids</taxon>
        <taxon>fabids</taxon>
        <taxon>Fabales</taxon>
        <taxon>Fabaceae</taxon>
        <taxon>Papilionoideae</taxon>
        <taxon>50 kb inversion clade</taxon>
        <taxon>NPAAA clade</taxon>
        <taxon>Hologalegina</taxon>
        <taxon>IRL clade</taxon>
        <taxon>Trifolieae</taxon>
        <taxon>Trifolium</taxon>
    </lineage>
</organism>
<accession>A0A392VNK4</accession>